<dbReference type="AlphaFoldDB" id="A0A9D3YYP5"/>
<evidence type="ECO:0000313" key="1">
    <source>
        <dbReference type="EMBL" id="KAH3706904.1"/>
    </source>
</evidence>
<accession>A0A9D3YYP5</accession>
<protein>
    <submittedName>
        <fullName evidence="1">Uncharacterized protein</fullName>
    </submittedName>
</protein>
<proteinExistence type="predicted"/>
<evidence type="ECO:0000313" key="2">
    <source>
        <dbReference type="Proteomes" id="UP000828390"/>
    </source>
</evidence>
<dbReference type="Proteomes" id="UP000828390">
    <property type="component" value="Unassembled WGS sequence"/>
</dbReference>
<name>A0A9D3YYP5_DREPO</name>
<sequence length="265" mass="29247">MKSYACNFPWFVKKVTKLPTPYAGVQYENGDIIQSHREGIVGAFVQDNIGRKYGLTCAHLLGNPGNDQPVYIRESDGNLTHFATSVSNLIVRSYIIDFAALKIKDAFERFCEIAMRDEDMLNRPWEIWDAQGTNIVSMNVFKYGRGDSILKFGIIASADMEFPTPALPGAAQPDGCCFVLIESLPGSDEPFAVEGDSGSVVCHTRLLHNIVLMNNPNEPRVTAISMVRLGGLEIEGVELGHFFSFALRHALQSVAHQANLQLSPQ</sequence>
<gene>
    <name evidence="1" type="ORF">DPMN_066295</name>
</gene>
<reference evidence="1" key="2">
    <citation type="submission" date="2020-11" db="EMBL/GenBank/DDBJ databases">
        <authorList>
            <person name="McCartney M.A."/>
            <person name="Auch B."/>
            <person name="Kono T."/>
            <person name="Mallez S."/>
            <person name="Becker A."/>
            <person name="Gohl D.M."/>
            <person name="Silverstein K.A.T."/>
            <person name="Koren S."/>
            <person name="Bechman K.B."/>
            <person name="Herman A."/>
            <person name="Abrahante J.E."/>
            <person name="Garbe J."/>
        </authorList>
    </citation>
    <scope>NUCLEOTIDE SEQUENCE</scope>
    <source>
        <strain evidence="1">Duluth1</strain>
        <tissue evidence="1">Whole animal</tissue>
    </source>
</reference>
<organism evidence="1 2">
    <name type="scientific">Dreissena polymorpha</name>
    <name type="common">Zebra mussel</name>
    <name type="synonym">Mytilus polymorpha</name>
    <dbReference type="NCBI Taxonomy" id="45954"/>
    <lineage>
        <taxon>Eukaryota</taxon>
        <taxon>Metazoa</taxon>
        <taxon>Spiralia</taxon>
        <taxon>Lophotrochozoa</taxon>
        <taxon>Mollusca</taxon>
        <taxon>Bivalvia</taxon>
        <taxon>Autobranchia</taxon>
        <taxon>Heteroconchia</taxon>
        <taxon>Euheterodonta</taxon>
        <taxon>Imparidentia</taxon>
        <taxon>Neoheterodontei</taxon>
        <taxon>Myida</taxon>
        <taxon>Dreissenoidea</taxon>
        <taxon>Dreissenidae</taxon>
        <taxon>Dreissena</taxon>
    </lineage>
</organism>
<comment type="caution">
    <text evidence="1">The sequence shown here is derived from an EMBL/GenBank/DDBJ whole genome shotgun (WGS) entry which is preliminary data.</text>
</comment>
<keyword evidence="2" id="KW-1185">Reference proteome</keyword>
<reference evidence="1" key="1">
    <citation type="journal article" date="2019" name="bioRxiv">
        <title>The Genome of the Zebra Mussel, Dreissena polymorpha: A Resource for Invasive Species Research.</title>
        <authorList>
            <person name="McCartney M.A."/>
            <person name="Auch B."/>
            <person name="Kono T."/>
            <person name="Mallez S."/>
            <person name="Zhang Y."/>
            <person name="Obille A."/>
            <person name="Becker A."/>
            <person name="Abrahante J.E."/>
            <person name="Garbe J."/>
            <person name="Badalamenti J.P."/>
            <person name="Herman A."/>
            <person name="Mangelson H."/>
            <person name="Liachko I."/>
            <person name="Sullivan S."/>
            <person name="Sone E.D."/>
            <person name="Koren S."/>
            <person name="Silverstein K.A.T."/>
            <person name="Beckman K.B."/>
            <person name="Gohl D.M."/>
        </authorList>
    </citation>
    <scope>NUCLEOTIDE SEQUENCE</scope>
    <source>
        <strain evidence="1">Duluth1</strain>
        <tissue evidence="1">Whole animal</tissue>
    </source>
</reference>
<dbReference type="EMBL" id="JAIWYP010000014">
    <property type="protein sequence ID" value="KAH3706904.1"/>
    <property type="molecule type" value="Genomic_DNA"/>
</dbReference>